<evidence type="ECO:0000313" key="4">
    <source>
        <dbReference type="WBParaSite" id="SVE_0543900.1"/>
    </source>
</evidence>
<feature type="domain" description="ISXO2-like transposase" evidence="2">
    <location>
        <begin position="122"/>
        <end position="263"/>
    </location>
</feature>
<name>A0A0K0F9D8_STRVS</name>
<protein>
    <submittedName>
        <fullName evidence="4">DDE_Tnp_IS1595 domain-containing protein</fullName>
    </submittedName>
</protein>
<keyword evidence="3" id="KW-1185">Reference proteome</keyword>
<evidence type="ECO:0000259" key="2">
    <source>
        <dbReference type="SMART" id="SM01126"/>
    </source>
</evidence>
<accession>A0A0K0F9D8</accession>
<dbReference type="PANTHER" id="PTHR47163">
    <property type="entry name" value="DDE_TNP_IS1595 DOMAIN-CONTAINING PROTEIN"/>
    <property type="match status" value="1"/>
</dbReference>
<dbReference type="PANTHER" id="PTHR47163:SF2">
    <property type="entry name" value="SI:DKEY-17M8.2"/>
    <property type="match status" value="1"/>
</dbReference>
<organism evidence="3 4">
    <name type="scientific">Strongyloides venezuelensis</name>
    <name type="common">Threadworm</name>
    <dbReference type="NCBI Taxonomy" id="75913"/>
    <lineage>
        <taxon>Eukaryota</taxon>
        <taxon>Metazoa</taxon>
        <taxon>Ecdysozoa</taxon>
        <taxon>Nematoda</taxon>
        <taxon>Chromadorea</taxon>
        <taxon>Rhabditida</taxon>
        <taxon>Tylenchina</taxon>
        <taxon>Panagrolaimomorpha</taxon>
        <taxon>Strongyloidoidea</taxon>
        <taxon>Strongyloididae</taxon>
        <taxon>Strongyloides</taxon>
    </lineage>
</organism>
<sequence length="333" mass="38095">MDSTTRFSDIPSMFEAFNMFGTPELAEKFLFDNEIFPSFKNCPKCGNSMSLNGQSFRCGKKTCRAKVTVRDGTFFSKMKVPLNVVLFYLYYFISGTRQNQIEMYLKISSATNAALHKYSRQLIADAVNESDVKIDNRHRVEGAWVLGGVELTSERKLFVRVVESRDAETLLPIIQQHVLPGSIIRTDCWRGYARLGRLGYIHEKVNHSLHFRDPVTGVHTNTIEGTWLGIKLGIPLRCRNREVIDDYLWGFIWHRINKGRRFEALIWALKNIQWRDLDPNAEPMDETFGLLAIEDGPGPIVEDLEADGQHHLDNIEQSSSPLASPVTKKTRKE</sequence>
<evidence type="ECO:0000256" key="1">
    <source>
        <dbReference type="SAM" id="MobiDB-lite"/>
    </source>
</evidence>
<feature type="region of interest" description="Disordered" evidence="1">
    <location>
        <begin position="307"/>
        <end position="333"/>
    </location>
</feature>
<proteinExistence type="predicted"/>
<dbReference type="AlphaFoldDB" id="A0A0K0F9D8"/>
<reference evidence="3" key="1">
    <citation type="submission" date="2014-07" db="EMBL/GenBank/DDBJ databases">
        <authorList>
            <person name="Martin A.A"/>
            <person name="De Silva N."/>
        </authorList>
    </citation>
    <scope>NUCLEOTIDE SEQUENCE</scope>
</reference>
<dbReference type="WBParaSite" id="SVE_0543900.1">
    <property type="protein sequence ID" value="SVE_0543900.1"/>
    <property type="gene ID" value="SVE_0543900"/>
</dbReference>
<dbReference type="Proteomes" id="UP000035680">
    <property type="component" value="Unassembled WGS sequence"/>
</dbReference>
<evidence type="ECO:0000313" key="3">
    <source>
        <dbReference type="Proteomes" id="UP000035680"/>
    </source>
</evidence>
<dbReference type="Pfam" id="PF12762">
    <property type="entry name" value="DDE_Tnp_IS1595"/>
    <property type="match status" value="1"/>
</dbReference>
<reference evidence="4" key="2">
    <citation type="submission" date="2015-08" db="UniProtKB">
        <authorList>
            <consortium name="WormBaseParasite"/>
        </authorList>
    </citation>
    <scope>IDENTIFICATION</scope>
</reference>
<dbReference type="InterPro" id="IPR024445">
    <property type="entry name" value="Tnp_ISXO2-like"/>
</dbReference>
<dbReference type="InterPro" id="IPR053164">
    <property type="entry name" value="IS1016-like_transposase"/>
</dbReference>
<dbReference type="SMART" id="SM01126">
    <property type="entry name" value="DDE_Tnp_IS1595"/>
    <property type="match status" value="1"/>
</dbReference>